<accession>A0A1U7CP19</accession>
<dbReference type="PANTHER" id="PTHR41700:SF1">
    <property type="entry name" value="N-ACETYLTRANSFERASE DOMAIN-CONTAINING PROTEIN"/>
    <property type="match status" value="1"/>
</dbReference>
<reference evidence="2" key="1">
    <citation type="submission" date="2016-12" db="EMBL/GenBank/DDBJ databases">
        <title>Comparative genomics of four Isosphaeraceae planctomycetes: a common pool of plasmids and glycoside hydrolase genes.</title>
        <authorList>
            <person name="Ivanova A."/>
        </authorList>
    </citation>
    <scope>NUCLEOTIDE SEQUENCE [LARGE SCALE GENOMIC DNA]</scope>
    <source>
        <strain evidence="2">PX4</strain>
    </source>
</reference>
<keyword evidence="2" id="KW-1185">Reference proteome</keyword>
<dbReference type="PANTHER" id="PTHR41700">
    <property type="entry name" value="GCN5-RELATED N-ACETYLTRANSFERASE"/>
    <property type="match status" value="1"/>
</dbReference>
<dbReference type="RefSeq" id="WP_076345492.1">
    <property type="nucleotide sequence ID" value="NZ_CP019082.1"/>
</dbReference>
<proteinExistence type="predicted"/>
<sequence length="286" mass="30436">MSTLSRAVGGGEITLRRAESVADYHACQDAQRLAWGITEDGYVIPIATMVGANLHGGLVLGAFLADGRAVAMSFAFMGRIEGRICLYSQLTGVVPGRQSLGLGYEIKQLQRDFAIAEEVPTIAWAFDPLQARNAYFNLAKLGARACRYVVDMYGARSDRLNAGAATDRLIAEWDVSRDARPAAGASTPGILATAPGLIETRIGDSGLVEPVAVISPVDADRVWLATPADVASLRRDHPELAGRWGKAVREAFVGALALGYEAVGFVRDDSGDLPRCGYVLERSSPA</sequence>
<evidence type="ECO:0008006" key="3">
    <source>
        <dbReference type="Google" id="ProtNLM"/>
    </source>
</evidence>
<gene>
    <name evidence="1" type="ORF">BSF38_02172</name>
</gene>
<protein>
    <recommendedName>
        <fullName evidence="3">N-acetyltransferase domain-containing protein</fullName>
    </recommendedName>
</protein>
<evidence type="ECO:0000313" key="2">
    <source>
        <dbReference type="Proteomes" id="UP000186309"/>
    </source>
</evidence>
<name>A0A1U7CP19_9BACT</name>
<dbReference type="KEGG" id="pbor:BSF38_02172"/>
<dbReference type="Proteomes" id="UP000186309">
    <property type="component" value="Chromosome"/>
</dbReference>
<dbReference type="AlphaFoldDB" id="A0A1U7CP19"/>
<dbReference type="STRING" id="1387353.BSF38_02172"/>
<dbReference type="InterPro" id="IPR038764">
    <property type="entry name" value="GNAT_N_AcTrfase_prd"/>
</dbReference>
<dbReference type="EMBL" id="CP019082">
    <property type="protein sequence ID" value="APW60684.1"/>
    <property type="molecule type" value="Genomic_DNA"/>
</dbReference>
<dbReference type="OrthoDB" id="9797990at2"/>
<evidence type="ECO:0000313" key="1">
    <source>
        <dbReference type="EMBL" id="APW60684.1"/>
    </source>
</evidence>
<organism evidence="1 2">
    <name type="scientific">Paludisphaera borealis</name>
    <dbReference type="NCBI Taxonomy" id="1387353"/>
    <lineage>
        <taxon>Bacteria</taxon>
        <taxon>Pseudomonadati</taxon>
        <taxon>Planctomycetota</taxon>
        <taxon>Planctomycetia</taxon>
        <taxon>Isosphaerales</taxon>
        <taxon>Isosphaeraceae</taxon>
        <taxon>Paludisphaera</taxon>
    </lineage>
</organism>